<dbReference type="GO" id="GO:0005351">
    <property type="term" value="F:carbohydrate:proton symporter activity"/>
    <property type="evidence" value="ECO:0007669"/>
    <property type="project" value="TreeGrafter"/>
</dbReference>
<dbReference type="InterPro" id="IPR005829">
    <property type="entry name" value="Sugar_transporter_CS"/>
</dbReference>
<dbReference type="InterPro" id="IPR036259">
    <property type="entry name" value="MFS_trans_sf"/>
</dbReference>
<dbReference type="PROSITE" id="PS50850">
    <property type="entry name" value="MFS"/>
    <property type="match status" value="1"/>
</dbReference>
<feature type="transmembrane region" description="Helical" evidence="7">
    <location>
        <begin position="75"/>
        <end position="95"/>
    </location>
</feature>
<evidence type="ECO:0000256" key="3">
    <source>
        <dbReference type="ARBA" id="ARBA00022448"/>
    </source>
</evidence>
<dbReference type="PANTHER" id="PTHR48022">
    <property type="entry name" value="PLASTIDIC GLUCOSE TRANSPORTER 4"/>
    <property type="match status" value="1"/>
</dbReference>
<keyword evidence="6 7" id="KW-0472">Membrane</keyword>
<evidence type="ECO:0000313" key="10">
    <source>
        <dbReference type="Proteomes" id="UP000250140"/>
    </source>
</evidence>
<protein>
    <submittedName>
        <fullName evidence="9">General substrate transporter</fullName>
    </submittedName>
</protein>
<sequence length="516" mass="56224">MAFHPDWDGLHPEHKWKILRKQKGFTCWALYSSVGGVMYGFDFGLAGTATAFPAFQKQYGRPFPSQSSGYLVPANYQSGWAGASMGGLIIGVIAGGQLLEVMGRKHSLALGSLITAVGVGIQLASHEWKLFLAGRLISAIGFGVALMEFPVWIGENTRQELRGFFLCLTNGSIVLGQFMLACISRASSTIEGKWSYRTLIVLQFVFVSNDQTYVVILVGGYPVYPESPYYLLKKGHTEQARVALSHIHGSKDQTLIDAEEKRIASNVAFSEDVRATASRNGPLLVQCFQGTNLKRTLIAIIPVAGQQLIGAPFVLGYATYFLSLIGVKDYFTVSVGLYIVMLLSNMSAFFFIETAGRRPLLVLGTMVLTLILMLMGIVGCFNGRRALWVAVVCMFVWSIIFQLTLGAVGFAIGSEVASLPLRASTQSIVGFTQGFAGWLVGFVSPFLINPDAADLGAKVGFVFAGLGVPLCIAFYFLIPETKGLSFDDMDYLFSNTVGCRKFQSVIEQQRGHFRSP</sequence>
<dbReference type="InterPro" id="IPR003663">
    <property type="entry name" value="Sugar/inositol_transpt"/>
</dbReference>
<feature type="transmembrane region" description="Helical" evidence="7">
    <location>
        <begin position="428"/>
        <end position="448"/>
    </location>
</feature>
<comment type="similarity">
    <text evidence="2">Belongs to the major facilitator superfamily. Sugar transporter (TC 2.A.1.1) family.</text>
</comment>
<dbReference type="AlphaFoldDB" id="A0A8E2JUX7"/>
<dbReference type="OrthoDB" id="6612291at2759"/>
<dbReference type="InterPro" id="IPR020846">
    <property type="entry name" value="MFS_dom"/>
</dbReference>
<name>A0A8E2JUX7_9PEZI</name>
<feature type="transmembrane region" description="Helical" evidence="7">
    <location>
        <begin position="164"/>
        <end position="187"/>
    </location>
</feature>
<evidence type="ECO:0000256" key="5">
    <source>
        <dbReference type="ARBA" id="ARBA00022989"/>
    </source>
</evidence>
<feature type="transmembrane region" description="Helical" evidence="7">
    <location>
        <begin position="330"/>
        <end position="352"/>
    </location>
</feature>
<feature type="transmembrane region" description="Helical" evidence="7">
    <location>
        <begin position="25"/>
        <end position="55"/>
    </location>
</feature>
<feature type="transmembrane region" description="Helical" evidence="7">
    <location>
        <begin position="387"/>
        <end position="416"/>
    </location>
</feature>
<keyword evidence="10" id="KW-1185">Reference proteome</keyword>
<evidence type="ECO:0000259" key="8">
    <source>
        <dbReference type="PROSITE" id="PS50850"/>
    </source>
</evidence>
<evidence type="ECO:0000256" key="4">
    <source>
        <dbReference type="ARBA" id="ARBA00022692"/>
    </source>
</evidence>
<dbReference type="InterPro" id="IPR005828">
    <property type="entry name" value="MFS_sugar_transport-like"/>
</dbReference>
<evidence type="ECO:0000256" key="6">
    <source>
        <dbReference type="ARBA" id="ARBA00023136"/>
    </source>
</evidence>
<dbReference type="InterPro" id="IPR050360">
    <property type="entry name" value="MFS_Sugar_Transporters"/>
</dbReference>
<dbReference type="PROSITE" id="PS00216">
    <property type="entry name" value="SUGAR_TRANSPORT_1"/>
    <property type="match status" value="1"/>
</dbReference>
<feature type="transmembrane region" description="Helical" evidence="7">
    <location>
        <begin position="359"/>
        <end position="381"/>
    </location>
</feature>
<dbReference type="PRINTS" id="PR00171">
    <property type="entry name" value="SUGRTRNSPORT"/>
</dbReference>
<evidence type="ECO:0000313" key="9">
    <source>
        <dbReference type="EMBL" id="OCL10112.1"/>
    </source>
</evidence>
<evidence type="ECO:0000256" key="7">
    <source>
        <dbReference type="SAM" id="Phobius"/>
    </source>
</evidence>
<dbReference type="PANTHER" id="PTHR48022:SF15">
    <property type="entry name" value="ALPHA-GLUCOSIDE TRANSPORTER, PUTATIVE (AFU_ORTHOLOGUE AFUA_5G00500)-RELATED"/>
    <property type="match status" value="1"/>
</dbReference>
<dbReference type="Proteomes" id="UP000250140">
    <property type="component" value="Unassembled WGS sequence"/>
</dbReference>
<organism evidence="9 10">
    <name type="scientific">Glonium stellatum</name>
    <dbReference type="NCBI Taxonomy" id="574774"/>
    <lineage>
        <taxon>Eukaryota</taxon>
        <taxon>Fungi</taxon>
        <taxon>Dikarya</taxon>
        <taxon>Ascomycota</taxon>
        <taxon>Pezizomycotina</taxon>
        <taxon>Dothideomycetes</taxon>
        <taxon>Pleosporomycetidae</taxon>
        <taxon>Gloniales</taxon>
        <taxon>Gloniaceae</taxon>
        <taxon>Glonium</taxon>
    </lineage>
</organism>
<dbReference type="SUPFAM" id="SSF103473">
    <property type="entry name" value="MFS general substrate transporter"/>
    <property type="match status" value="1"/>
</dbReference>
<reference evidence="9 10" key="1">
    <citation type="journal article" date="2016" name="Nat. Commun.">
        <title>Ectomycorrhizal ecology is imprinted in the genome of the dominant symbiotic fungus Cenococcum geophilum.</title>
        <authorList>
            <consortium name="DOE Joint Genome Institute"/>
            <person name="Peter M."/>
            <person name="Kohler A."/>
            <person name="Ohm R.A."/>
            <person name="Kuo A."/>
            <person name="Krutzmann J."/>
            <person name="Morin E."/>
            <person name="Arend M."/>
            <person name="Barry K.W."/>
            <person name="Binder M."/>
            <person name="Choi C."/>
            <person name="Clum A."/>
            <person name="Copeland A."/>
            <person name="Grisel N."/>
            <person name="Haridas S."/>
            <person name="Kipfer T."/>
            <person name="LaButti K."/>
            <person name="Lindquist E."/>
            <person name="Lipzen A."/>
            <person name="Maire R."/>
            <person name="Meier B."/>
            <person name="Mihaltcheva S."/>
            <person name="Molinier V."/>
            <person name="Murat C."/>
            <person name="Poggeler S."/>
            <person name="Quandt C.A."/>
            <person name="Sperisen C."/>
            <person name="Tritt A."/>
            <person name="Tisserant E."/>
            <person name="Crous P.W."/>
            <person name="Henrissat B."/>
            <person name="Nehls U."/>
            <person name="Egli S."/>
            <person name="Spatafora J.W."/>
            <person name="Grigoriev I.V."/>
            <person name="Martin F.M."/>
        </authorList>
    </citation>
    <scope>NUCLEOTIDE SEQUENCE [LARGE SCALE GENOMIC DNA]</scope>
    <source>
        <strain evidence="9 10">CBS 207.34</strain>
    </source>
</reference>
<evidence type="ECO:0000256" key="2">
    <source>
        <dbReference type="ARBA" id="ARBA00010992"/>
    </source>
</evidence>
<keyword evidence="4 7" id="KW-0812">Transmembrane</keyword>
<dbReference type="Pfam" id="PF00083">
    <property type="entry name" value="Sugar_tr"/>
    <property type="match status" value="1"/>
</dbReference>
<feature type="transmembrane region" description="Helical" evidence="7">
    <location>
        <begin position="107"/>
        <end position="124"/>
    </location>
</feature>
<comment type="subcellular location">
    <subcellularLocation>
        <location evidence="1">Membrane</location>
        <topology evidence="1">Multi-pass membrane protein</topology>
    </subcellularLocation>
</comment>
<feature type="domain" description="Major facilitator superfamily (MFS) profile" evidence="8">
    <location>
        <begin position="28"/>
        <end position="482"/>
    </location>
</feature>
<accession>A0A8E2JUX7</accession>
<evidence type="ECO:0000256" key="1">
    <source>
        <dbReference type="ARBA" id="ARBA00004141"/>
    </source>
</evidence>
<feature type="transmembrane region" description="Helical" evidence="7">
    <location>
        <begin position="297"/>
        <end position="318"/>
    </location>
</feature>
<proteinExistence type="inferred from homology"/>
<feature type="transmembrane region" description="Helical" evidence="7">
    <location>
        <begin position="130"/>
        <end position="152"/>
    </location>
</feature>
<gene>
    <name evidence="9" type="ORF">AOQ84DRAFT_337952</name>
</gene>
<feature type="transmembrane region" description="Helical" evidence="7">
    <location>
        <begin position="460"/>
        <end position="478"/>
    </location>
</feature>
<dbReference type="Gene3D" id="1.20.1250.20">
    <property type="entry name" value="MFS general substrate transporter like domains"/>
    <property type="match status" value="1"/>
</dbReference>
<keyword evidence="5 7" id="KW-1133">Transmembrane helix</keyword>
<dbReference type="GO" id="GO:0016020">
    <property type="term" value="C:membrane"/>
    <property type="evidence" value="ECO:0007669"/>
    <property type="project" value="UniProtKB-SubCell"/>
</dbReference>
<dbReference type="EMBL" id="KV749307">
    <property type="protein sequence ID" value="OCL10112.1"/>
    <property type="molecule type" value="Genomic_DNA"/>
</dbReference>
<keyword evidence="3" id="KW-0813">Transport</keyword>